<keyword evidence="2" id="KW-1185">Reference proteome</keyword>
<proteinExistence type="predicted"/>
<dbReference type="Proteomes" id="UP001307889">
    <property type="component" value="Chromosome 8"/>
</dbReference>
<dbReference type="EMBL" id="AP028916">
    <property type="protein sequence ID" value="BES98015.1"/>
    <property type="molecule type" value="Genomic_DNA"/>
</dbReference>
<reference evidence="1 2" key="1">
    <citation type="submission" date="2023-09" db="EMBL/GenBank/DDBJ databases">
        <title>Nesidiocoris tenuis whole genome shotgun sequence.</title>
        <authorList>
            <person name="Shibata T."/>
            <person name="Shimoda M."/>
            <person name="Kobayashi T."/>
            <person name="Uehara T."/>
        </authorList>
    </citation>
    <scope>NUCLEOTIDE SEQUENCE [LARGE SCALE GENOMIC DNA]</scope>
    <source>
        <strain evidence="1 2">Japan</strain>
    </source>
</reference>
<sequence length="145" mass="16611">MSKEPDCSSEGFQRGFRNQLNPFRSALEETKKPKAAAQLEPRELVFWDQIQKCQWSASRWGKTCGRLRIWREGVLPPFQVHDLYKLGRHGILPRCLGSEPKDGQPRLFKKPTAARVALNDLPKTLTDIRKRCSDKIGPNRLANLS</sequence>
<name>A0ABN7B0S1_9HEMI</name>
<protein>
    <submittedName>
        <fullName evidence="1">Uncharacterized protein</fullName>
    </submittedName>
</protein>
<evidence type="ECO:0000313" key="2">
    <source>
        <dbReference type="Proteomes" id="UP001307889"/>
    </source>
</evidence>
<organism evidence="1 2">
    <name type="scientific">Nesidiocoris tenuis</name>
    <dbReference type="NCBI Taxonomy" id="355587"/>
    <lineage>
        <taxon>Eukaryota</taxon>
        <taxon>Metazoa</taxon>
        <taxon>Ecdysozoa</taxon>
        <taxon>Arthropoda</taxon>
        <taxon>Hexapoda</taxon>
        <taxon>Insecta</taxon>
        <taxon>Pterygota</taxon>
        <taxon>Neoptera</taxon>
        <taxon>Paraneoptera</taxon>
        <taxon>Hemiptera</taxon>
        <taxon>Heteroptera</taxon>
        <taxon>Panheteroptera</taxon>
        <taxon>Cimicomorpha</taxon>
        <taxon>Miridae</taxon>
        <taxon>Dicyphina</taxon>
        <taxon>Nesidiocoris</taxon>
    </lineage>
</organism>
<evidence type="ECO:0000313" key="1">
    <source>
        <dbReference type="EMBL" id="BES98015.1"/>
    </source>
</evidence>
<gene>
    <name evidence="1" type="ORF">NTJ_10830</name>
</gene>
<accession>A0ABN7B0S1</accession>